<dbReference type="Gene3D" id="3.40.50.1820">
    <property type="entry name" value="alpha/beta hydrolase"/>
    <property type="match status" value="1"/>
</dbReference>
<dbReference type="InterPro" id="IPR029058">
    <property type="entry name" value="AB_hydrolase_fold"/>
</dbReference>
<reference evidence="3 4" key="1">
    <citation type="submission" date="2016-10" db="EMBL/GenBank/DDBJ databases">
        <authorList>
            <person name="de Groot N.N."/>
        </authorList>
    </citation>
    <scope>NUCLEOTIDE SEQUENCE [LARGE SCALE GENOMIC DNA]</scope>
    <source>
        <strain evidence="4">L7-484,KACC 16230,DSM 25025</strain>
    </source>
</reference>
<proteinExistence type="predicted"/>
<name>A0A1H0KNM0_9HYPH</name>
<keyword evidence="1" id="KW-0378">Hydrolase</keyword>
<protein>
    <submittedName>
        <fullName evidence="3">Arylformamidase</fullName>
    </submittedName>
</protein>
<sequence length="273" mass="29894">MDPFRTRDHVPRFDEIVRDYARRSADTRSRRQAVLNVSFGPSPGDRLDLFLPAGTGAPAPLHVFVHGGYWRMFGKEDFSFIADTVVEAGAIAAVLDYDLMPRVRLASIVEQVRRAVRWLSAEIGRFGGDPQALSVSGHSAGAHLCCWLLDPEASGVRVRSALLLSGVYDLAPLQHSFLRDLIALTDEEVASWSPLRQRLRTEAAVAVIVGERETAPFHDHAARLVGHLAAEHGDIRQLTLPDEDHMTAVLALGDARSPAGQALRRVIEASRSG</sequence>
<dbReference type="EMBL" id="FNIT01000008">
    <property type="protein sequence ID" value="SDO57528.1"/>
    <property type="molecule type" value="Genomic_DNA"/>
</dbReference>
<dbReference type="SUPFAM" id="SSF53474">
    <property type="entry name" value="alpha/beta-Hydrolases"/>
    <property type="match status" value="1"/>
</dbReference>
<evidence type="ECO:0000313" key="4">
    <source>
        <dbReference type="Proteomes" id="UP000198793"/>
    </source>
</evidence>
<accession>A0A1H0KNM0</accession>
<feature type="domain" description="BD-FAE-like" evidence="2">
    <location>
        <begin position="47"/>
        <end position="145"/>
    </location>
</feature>
<dbReference type="Pfam" id="PF20434">
    <property type="entry name" value="BD-FAE"/>
    <property type="match status" value="1"/>
</dbReference>
<dbReference type="STRING" id="1166073.SAMN05192530_10872"/>
<dbReference type="InterPro" id="IPR019826">
    <property type="entry name" value="Carboxylesterase_B_AS"/>
</dbReference>
<organism evidence="3 4">
    <name type="scientific">Aureimonas jatrophae</name>
    <dbReference type="NCBI Taxonomy" id="1166073"/>
    <lineage>
        <taxon>Bacteria</taxon>
        <taxon>Pseudomonadati</taxon>
        <taxon>Pseudomonadota</taxon>
        <taxon>Alphaproteobacteria</taxon>
        <taxon>Hyphomicrobiales</taxon>
        <taxon>Aurantimonadaceae</taxon>
        <taxon>Aureimonas</taxon>
    </lineage>
</organism>
<dbReference type="GO" id="GO:0016787">
    <property type="term" value="F:hydrolase activity"/>
    <property type="evidence" value="ECO:0007669"/>
    <property type="project" value="UniProtKB-KW"/>
</dbReference>
<evidence type="ECO:0000259" key="2">
    <source>
        <dbReference type="Pfam" id="PF20434"/>
    </source>
</evidence>
<dbReference type="Proteomes" id="UP000198793">
    <property type="component" value="Unassembled WGS sequence"/>
</dbReference>
<dbReference type="InterPro" id="IPR049492">
    <property type="entry name" value="BD-FAE-like_dom"/>
</dbReference>
<dbReference type="PANTHER" id="PTHR48081:SF33">
    <property type="entry name" value="KYNURENINE FORMAMIDASE"/>
    <property type="match status" value="1"/>
</dbReference>
<dbReference type="AlphaFoldDB" id="A0A1H0KNM0"/>
<evidence type="ECO:0000256" key="1">
    <source>
        <dbReference type="ARBA" id="ARBA00022801"/>
    </source>
</evidence>
<dbReference type="OrthoDB" id="9771666at2"/>
<dbReference type="RefSeq" id="WP_090675506.1">
    <property type="nucleotide sequence ID" value="NZ_FNIT01000008.1"/>
</dbReference>
<dbReference type="PANTHER" id="PTHR48081">
    <property type="entry name" value="AB HYDROLASE SUPERFAMILY PROTEIN C4A8.06C"/>
    <property type="match status" value="1"/>
</dbReference>
<dbReference type="PROSITE" id="PS00122">
    <property type="entry name" value="CARBOXYLESTERASE_B_1"/>
    <property type="match status" value="1"/>
</dbReference>
<keyword evidence="4" id="KW-1185">Reference proteome</keyword>
<dbReference type="InterPro" id="IPR050300">
    <property type="entry name" value="GDXG_lipolytic_enzyme"/>
</dbReference>
<gene>
    <name evidence="3" type="ORF">SAMN05192530_10872</name>
</gene>
<evidence type="ECO:0000313" key="3">
    <source>
        <dbReference type="EMBL" id="SDO57528.1"/>
    </source>
</evidence>